<comment type="caution">
    <text evidence="1">The sequence shown here is derived from an EMBL/GenBank/DDBJ whole genome shotgun (WGS) entry which is preliminary data.</text>
</comment>
<sequence>MRWAIPPDKRVAMAIMKLASPSSLRYIEDQFDVAACMVGLATHEVCQLFKEIAANKIIHLVNPQQVIDAFNEKGFPNCVEALEGTHIPVLCSEGGGRTYTNRKGYAFMILQAMVDHQGWFMNMYIGVGCQRS</sequence>
<dbReference type="STRING" id="8496.A0A151MPM7"/>
<name>A0A151MPM7_ALLMI</name>
<evidence type="ECO:0000313" key="2">
    <source>
        <dbReference type="Proteomes" id="UP000050525"/>
    </source>
</evidence>
<dbReference type="AlphaFoldDB" id="A0A151MPM7"/>
<evidence type="ECO:0000313" key="1">
    <source>
        <dbReference type="EMBL" id="KYO26497.1"/>
    </source>
</evidence>
<accession>A0A151MPM7</accession>
<protein>
    <submittedName>
        <fullName evidence="1">Uncharacterized protein</fullName>
    </submittedName>
</protein>
<organism evidence="1 2">
    <name type="scientific">Alligator mississippiensis</name>
    <name type="common">American alligator</name>
    <dbReference type="NCBI Taxonomy" id="8496"/>
    <lineage>
        <taxon>Eukaryota</taxon>
        <taxon>Metazoa</taxon>
        <taxon>Chordata</taxon>
        <taxon>Craniata</taxon>
        <taxon>Vertebrata</taxon>
        <taxon>Euteleostomi</taxon>
        <taxon>Archelosauria</taxon>
        <taxon>Archosauria</taxon>
        <taxon>Crocodylia</taxon>
        <taxon>Alligatoridae</taxon>
        <taxon>Alligatorinae</taxon>
        <taxon>Alligator</taxon>
    </lineage>
</organism>
<keyword evidence="2" id="KW-1185">Reference proteome</keyword>
<dbReference type="EMBL" id="AKHW03005470">
    <property type="protein sequence ID" value="KYO26497.1"/>
    <property type="molecule type" value="Genomic_DNA"/>
</dbReference>
<gene>
    <name evidence="1" type="ORF">Y1Q_0002131</name>
</gene>
<reference evidence="1 2" key="1">
    <citation type="journal article" date="2012" name="Genome Biol.">
        <title>Sequencing three crocodilian genomes to illuminate the evolution of archosaurs and amniotes.</title>
        <authorList>
            <person name="St John J.A."/>
            <person name="Braun E.L."/>
            <person name="Isberg S.R."/>
            <person name="Miles L.G."/>
            <person name="Chong A.Y."/>
            <person name="Gongora J."/>
            <person name="Dalzell P."/>
            <person name="Moran C."/>
            <person name="Bed'hom B."/>
            <person name="Abzhanov A."/>
            <person name="Burgess S.C."/>
            <person name="Cooksey A.M."/>
            <person name="Castoe T.A."/>
            <person name="Crawford N.G."/>
            <person name="Densmore L.D."/>
            <person name="Drew J.C."/>
            <person name="Edwards S.V."/>
            <person name="Faircloth B.C."/>
            <person name="Fujita M.K."/>
            <person name="Greenwold M.J."/>
            <person name="Hoffmann F.G."/>
            <person name="Howard J.M."/>
            <person name="Iguchi T."/>
            <person name="Janes D.E."/>
            <person name="Khan S.Y."/>
            <person name="Kohno S."/>
            <person name="de Koning A.J."/>
            <person name="Lance S.L."/>
            <person name="McCarthy F.M."/>
            <person name="McCormack J.E."/>
            <person name="Merchant M.E."/>
            <person name="Peterson D.G."/>
            <person name="Pollock D.D."/>
            <person name="Pourmand N."/>
            <person name="Raney B.J."/>
            <person name="Roessler K.A."/>
            <person name="Sanford J.R."/>
            <person name="Sawyer R.H."/>
            <person name="Schmidt C.J."/>
            <person name="Triplett E.W."/>
            <person name="Tuberville T.D."/>
            <person name="Venegas-Anaya M."/>
            <person name="Howard J.T."/>
            <person name="Jarvis E.D."/>
            <person name="Guillette L.J.Jr."/>
            <person name="Glenn T.C."/>
            <person name="Green R.E."/>
            <person name="Ray D.A."/>
        </authorList>
    </citation>
    <scope>NUCLEOTIDE SEQUENCE [LARGE SCALE GENOMIC DNA]</scope>
    <source>
        <strain evidence="1">KSC_2009_1</strain>
    </source>
</reference>
<dbReference type="Proteomes" id="UP000050525">
    <property type="component" value="Unassembled WGS sequence"/>
</dbReference>
<proteinExistence type="predicted"/>